<sequence>MMIGLQEIYFDTTNTIKLNRYVDQIFYITELTNNEKFDFRATNKDISDSEYPIDSLKFLFQNYEMSSIKQLLIRDFSIDNLNVKAFNNLLNLKKLNICRINFQNISFSELFCALQEYKIKRMKLEEINISEKDIIFIATLRKLEYIIFDRCVIQKETKNWLKFLFFNEFYIIVQYYMGDYYLSEDPIKFISEKFKTKYIVIEKI</sequence>
<proteinExistence type="predicted"/>
<dbReference type="InterPro" id="IPR032675">
    <property type="entry name" value="LRR_dom_sf"/>
</dbReference>
<organism evidence="1 2">
    <name type="scientific">Hamiltosporidium magnivora</name>
    <dbReference type="NCBI Taxonomy" id="148818"/>
    <lineage>
        <taxon>Eukaryota</taxon>
        <taxon>Fungi</taxon>
        <taxon>Fungi incertae sedis</taxon>
        <taxon>Microsporidia</taxon>
        <taxon>Dubosqiidae</taxon>
        <taxon>Hamiltosporidium</taxon>
    </lineage>
</organism>
<accession>A0A4Q9LG34</accession>
<evidence type="ECO:0000313" key="2">
    <source>
        <dbReference type="Proteomes" id="UP000291404"/>
    </source>
</evidence>
<gene>
    <name evidence="1" type="ORF">CWI36_0513p0010</name>
</gene>
<evidence type="ECO:0000313" key="1">
    <source>
        <dbReference type="EMBL" id="TBU06111.1"/>
    </source>
</evidence>
<dbReference type="SUPFAM" id="SSF52047">
    <property type="entry name" value="RNI-like"/>
    <property type="match status" value="1"/>
</dbReference>
<dbReference type="VEuPathDB" id="MicrosporidiaDB:CWI39_2075p0020"/>
<dbReference type="Proteomes" id="UP000291404">
    <property type="component" value="Unassembled WGS sequence"/>
</dbReference>
<comment type="caution">
    <text evidence="1">The sequence shown here is derived from an EMBL/GenBank/DDBJ whole genome shotgun (WGS) entry which is preliminary data.</text>
</comment>
<dbReference type="VEuPathDB" id="MicrosporidiaDB:CWI36_0513p0010"/>
<keyword evidence="2" id="KW-1185">Reference proteome</keyword>
<reference evidence="1 2" key="1">
    <citation type="submission" date="2017-12" db="EMBL/GenBank/DDBJ databases">
        <authorList>
            <person name="Pombert J.-F."/>
            <person name="Haag K.L."/>
            <person name="Ebert D."/>
        </authorList>
    </citation>
    <scope>NUCLEOTIDE SEQUENCE [LARGE SCALE GENOMIC DNA]</scope>
    <source>
        <strain evidence="1">BE-OM-2</strain>
    </source>
</reference>
<evidence type="ECO:0008006" key="3">
    <source>
        <dbReference type="Google" id="ProtNLM"/>
    </source>
</evidence>
<name>A0A4Q9LG34_9MICR</name>
<dbReference type="AlphaFoldDB" id="A0A4Q9LG34"/>
<dbReference type="EMBL" id="PITI01000513">
    <property type="protein sequence ID" value="TBU06111.1"/>
    <property type="molecule type" value="Genomic_DNA"/>
</dbReference>
<dbReference type="Gene3D" id="3.80.10.10">
    <property type="entry name" value="Ribonuclease Inhibitor"/>
    <property type="match status" value="1"/>
</dbReference>
<protein>
    <recommendedName>
        <fullName evidence="3">Leucine-rich repeat-containing protein</fullName>
    </recommendedName>
</protein>